<dbReference type="EMBL" id="BSXW01000575">
    <property type="protein sequence ID" value="GMF25867.1"/>
    <property type="molecule type" value="Genomic_DNA"/>
</dbReference>
<feature type="compositionally biased region" description="Low complexity" evidence="1">
    <location>
        <begin position="223"/>
        <end position="234"/>
    </location>
</feature>
<feature type="compositionally biased region" description="Acidic residues" evidence="1">
    <location>
        <begin position="476"/>
        <end position="493"/>
    </location>
</feature>
<feature type="compositionally biased region" description="Polar residues" evidence="1">
    <location>
        <begin position="283"/>
        <end position="300"/>
    </location>
</feature>
<proteinExistence type="predicted"/>
<evidence type="ECO:0000256" key="1">
    <source>
        <dbReference type="SAM" id="MobiDB-lite"/>
    </source>
</evidence>
<feature type="region of interest" description="Disordered" evidence="1">
    <location>
        <begin position="530"/>
        <end position="565"/>
    </location>
</feature>
<protein>
    <submittedName>
        <fullName evidence="2">Unnamed protein product</fullName>
    </submittedName>
</protein>
<sequence>MAYDPYKSLLANAKREHLKRSADLNTHLVGNVFLPAIDSQHKKKPSPTASLKHLKVIEQCIRAENKREERLAKCATIKDRRIMAKKFQAQRERERELIQALMIGDYPERHLEIKLLETEVVAVRTPRQQINQEITGLSAKVPKPDHVFRKADVTGGIPKAKPHAHKKFKLPECNGSPGRKISARAQAAASANLSSPPRKSPTRTREVQTGMGESPTRKKRSPSRSARSESSVRSPIRKAPVNNCNESSISTVEKTEDASPNRRAQSPYISPHRLQSKVPRATPQLSSLPTKPSETENSACSPSFHIEKVPEQHTSTSVVFDGALSFSEAQSLAMGSDASLLKARIDKIFAEIATQTTPRLAENAPKEAIVKKASSRPEIPPMNQPIILGAEASATTPRRPQSSRVMRSTRHAFLESLANEDKILRDRNEAALHNNENARSDTVEAGSDSAHGQESPAQEAPQASDEELAIDLLPDPADDDNGTEAGYSDDDDHVVDPPSDLATDSDDEDLQTDVAEVLFNLIDLVEAAIPEEERQKALPSPRTVSPRPRSSMVRVLSPHEPSSII</sequence>
<feature type="region of interest" description="Disordered" evidence="1">
    <location>
        <begin position="153"/>
        <end position="300"/>
    </location>
</feature>
<feature type="region of interest" description="Disordered" evidence="1">
    <location>
        <begin position="372"/>
        <end position="407"/>
    </location>
</feature>
<name>A0A9W6U646_9STRA</name>
<dbReference type="OrthoDB" id="161689at2759"/>
<feature type="compositionally biased region" description="Low complexity" evidence="1">
    <location>
        <begin position="539"/>
        <end position="558"/>
    </location>
</feature>
<evidence type="ECO:0000313" key="3">
    <source>
        <dbReference type="Proteomes" id="UP001165083"/>
    </source>
</evidence>
<feature type="compositionally biased region" description="Low complexity" evidence="1">
    <location>
        <begin position="183"/>
        <end position="195"/>
    </location>
</feature>
<comment type="caution">
    <text evidence="2">The sequence shown here is derived from an EMBL/GenBank/DDBJ whole genome shotgun (WGS) entry which is preliminary data.</text>
</comment>
<dbReference type="Proteomes" id="UP001165083">
    <property type="component" value="Unassembled WGS sequence"/>
</dbReference>
<evidence type="ECO:0000313" key="2">
    <source>
        <dbReference type="EMBL" id="GMF25867.1"/>
    </source>
</evidence>
<accession>A0A9W6U646</accession>
<feature type="compositionally biased region" description="Basic and acidic residues" evidence="1">
    <location>
        <begin position="433"/>
        <end position="442"/>
    </location>
</feature>
<gene>
    <name evidence="2" type="ORF">Plil01_001071900</name>
</gene>
<dbReference type="AlphaFoldDB" id="A0A9W6U646"/>
<feature type="region of interest" description="Disordered" evidence="1">
    <location>
        <begin position="433"/>
        <end position="510"/>
    </location>
</feature>
<feature type="compositionally biased region" description="Polar residues" evidence="1">
    <location>
        <begin position="393"/>
        <end position="406"/>
    </location>
</feature>
<reference evidence="2" key="1">
    <citation type="submission" date="2023-04" db="EMBL/GenBank/DDBJ databases">
        <title>Phytophthora lilii NBRC 32176.</title>
        <authorList>
            <person name="Ichikawa N."/>
            <person name="Sato H."/>
            <person name="Tonouchi N."/>
        </authorList>
    </citation>
    <scope>NUCLEOTIDE SEQUENCE</scope>
    <source>
        <strain evidence="2">NBRC 32176</strain>
    </source>
</reference>
<organism evidence="2 3">
    <name type="scientific">Phytophthora lilii</name>
    <dbReference type="NCBI Taxonomy" id="2077276"/>
    <lineage>
        <taxon>Eukaryota</taxon>
        <taxon>Sar</taxon>
        <taxon>Stramenopiles</taxon>
        <taxon>Oomycota</taxon>
        <taxon>Peronosporomycetes</taxon>
        <taxon>Peronosporales</taxon>
        <taxon>Peronosporaceae</taxon>
        <taxon>Phytophthora</taxon>
    </lineage>
</organism>
<feature type="compositionally biased region" description="Polar residues" evidence="1">
    <location>
        <begin position="242"/>
        <end position="252"/>
    </location>
</feature>
<keyword evidence="3" id="KW-1185">Reference proteome</keyword>